<protein>
    <submittedName>
        <fullName evidence="1">Uncharacterized protein</fullName>
    </submittedName>
</protein>
<sequence>MQTTRSMAMADLHGYSAVACRPAVCEIAEVHDEPANANRRKLLAGGIDGGCHGCKPARGTSDVRAASCPCFSLPRRTAGKSAEVPASSAIEGMLEKVRHKSMHLQNMQTKIYNY</sequence>
<reference evidence="2" key="2">
    <citation type="journal article" date="2018" name="Plant J.">
        <title>The Sorghum bicolor reference genome: improved assembly, gene annotations, a transcriptome atlas, and signatures of genome organization.</title>
        <authorList>
            <person name="McCormick R.F."/>
            <person name="Truong S.K."/>
            <person name="Sreedasyam A."/>
            <person name="Jenkins J."/>
            <person name="Shu S."/>
            <person name="Sims D."/>
            <person name="Kennedy M."/>
            <person name="Amirebrahimi M."/>
            <person name="Weers B.D."/>
            <person name="McKinley B."/>
            <person name="Mattison A."/>
            <person name="Morishige D.T."/>
            <person name="Grimwood J."/>
            <person name="Schmutz J."/>
            <person name="Mullet J.E."/>
        </authorList>
    </citation>
    <scope>NUCLEOTIDE SEQUENCE [LARGE SCALE GENOMIC DNA]</scope>
    <source>
        <strain evidence="2">cv. BTx623</strain>
    </source>
</reference>
<keyword evidence="2" id="KW-1185">Reference proteome</keyword>
<accession>A0A1B6PAV4</accession>
<evidence type="ECO:0000313" key="1">
    <source>
        <dbReference type="EMBL" id="KXG22870.1"/>
    </source>
</evidence>
<dbReference type="Gramene" id="KXG22870">
    <property type="protein sequence ID" value="KXG22870"/>
    <property type="gene ID" value="SORBI_3008G019200"/>
</dbReference>
<organism evidence="1 2">
    <name type="scientific">Sorghum bicolor</name>
    <name type="common">Sorghum</name>
    <name type="synonym">Sorghum vulgare</name>
    <dbReference type="NCBI Taxonomy" id="4558"/>
    <lineage>
        <taxon>Eukaryota</taxon>
        <taxon>Viridiplantae</taxon>
        <taxon>Streptophyta</taxon>
        <taxon>Embryophyta</taxon>
        <taxon>Tracheophyta</taxon>
        <taxon>Spermatophyta</taxon>
        <taxon>Magnoliopsida</taxon>
        <taxon>Liliopsida</taxon>
        <taxon>Poales</taxon>
        <taxon>Poaceae</taxon>
        <taxon>PACMAD clade</taxon>
        <taxon>Panicoideae</taxon>
        <taxon>Andropogonodae</taxon>
        <taxon>Andropogoneae</taxon>
        <taxon>Sorghinae</taxon>
        <taxon>Sorghum</taxon>
    </lineage>
</organism>
<dbReference type="Proteomes" id="UP000000768">
    <property type="component" value="Chromosome 8"/>
</dbReference>
<dbReference type="AlphaFoldDB" id="A0A1B6PAV4"/>
<reference evidence="1 2" key="1">
    <citation type="journal article" date="2009" name="Nature">
        <title>The Sorghum bicolor genome and the diversification of grasses.</title>
        <authorList>
            <person name="Paterson A.H."/>
            <person name="Bowers J.E."/>
            <person name="Bruggmann R."/>
            <person name="Dubchak I."/>
            <person name="Grimwood J."/>
            <person name="Gundlach H."/>
            <person name="Haberer G."/>
            <person name="Hellsten U."/>
            <person name="Mitros T."/>
            <person name="Poliakov A."/>
            <person name="Schmutz J."/>
            <person name="Spannagl M."/>
            <person name="Tang H."/>
            <person name="Wang X."/>
            <person name="Wicker T."/>
            <person name="Bharti A.K."/>
            <person name="Chapman J."/>
            <person name="Feltus F.A."/>
            <person name="Gowik U."/>
            <person name="Grigoriev I.V."/>
            <person name="Lyons E."/>
            <person name="Maher C.A."/>
            <person name="Martis M."/>
            <person name="Narechania A."/>
            <person name="Otillar R.P."/>
            <person name="Penning B.W."/>
            <person name="Salamov A.A."/>
            <person name="Wang Y."/>
            <person name="Zhang L."/>
            <person name="Carpita N.C."/>
            <person name="Freeling M."/>
            <person name="Gingle A.R."/>
            <person name="Hash C.T."/>
            <person name="Keller B."/>
            <person name="Klein P."/>
            <person name="Kresovich S."/>
            <person name="McCann M.C."/>
            <person name="Ming R."/>
            <person name="Peterson D.G."/>
            <person name="Mehboob-ur-Rahman"/>
            <person name="Ware D."/>
            <person name="Westhoff P."/>
            <person name="Mayer K.F."/>
            <person name="Messing J."/>
            <person name="Rokhsar D.S."/>
        </authorList>
    </citation>
    <scope>NUCLEOTIDE SEQUENCE [LARGE SCALE GENOMIC DNA]</scope>
    <source>
        <strain evidence="2">cv. BTx623</strain>
    </source>
</reference>
<dbReference type="InParanoid" id="A0A1B6PAV4"/>
<proteinExistence type="predicted"/>
<name>A0A1B6PAV4_SORBI</name>
<evidence type="ECO:0000313" key="2">
    <source>
        <dbReference type="Proteomes" id="UP000000768"/>
    </source>
</evidence>
<dbReference type="EMBL" id="CM000767">
    <property type="protein sequence ID" value="KXG22870.1"/>
    <property type="molecule type" value="Genomic_DNA"/>
</dbReference>
<gene>
    <name evidence="1" type="ORF">SORBI_3008G019200</name>
</gene>